<dbReference type="Proteomes" id="UP000515960">
    <property type="component" value="Chromosome"/>
</dbReference>
<dbReference type="PANTHER" id="PTHR43135">
    <property type="entry name" value="ALPHA-D-RIBOSE 1-METHYLPHOSPHONATE 5-TRIPHOSPHATE DIPHOSPHATASE"/>
    <property type="match status" value="1"/>
</dbReference>
<evidence type="ECO:0000313" key="1">
    <source>
        <dbReference type="EMBL" id="QNL43543.1"/>
    </source>
</evidence>
<dbReference type="SUPFAM" id="SSF51556">
    <property type="entry name" value="Metallo-dependent hydrolases"/>
    <property type="match status" value="1"/>
</dbReference>
<dbReference type="SUPFAM" id="SSF51338">
    <property type="entry name" value="Composite domain of metallo-dependent hydrolases"/>
    <property type="match status" value="1"/>
</dbReference>
<dbReference type="InterPro" id="IPR032466">
    <property type="entry name" value="Metal_Hydrolase"/>
</dbReference>
<sequence length="447" mass="48530">MLVFKNAVVVNGDGKTLQTGANVLVENDRIVDVTHSVEGLNEKNARIIDCTGKAVLPGLINHHTHSVVMGPFLSSGAAARTREQVLTQLDRDLLNGHTTVMGVDGFVTMDEVKATQELHPVRIKTAAVQLPKSFLAANCADGAGLDASHRAMTLEKMLADGAIAIGEVGSGQTTGGGDYVYIPRMVKERKGVTITADQSYAMFLSVLGTWADRTYYRRDRVLEALKECGLEQVLTPEECRDIVYETTFRVYDKALNAYEEAVEAGIRYDVPVILHHTPSTTLEVQRLARRGLRRFIPSHSNCLFTVDEALDAGRKLRAEYGVWIDGAVFDSFSRRLVGPHPDVLTTMFREGLIDLLSTDFSGGQSDSMLKGIEYIAAQGAATLPAAVAAATSNVAMAIPGIAPGLGMVKKGYTADLLVVDYPEVSQLRQVYIGGRLVAENGETRYER</sequence>
<dbReference type="GO" id="GO:0016810">
    <property type="term" value="F:hydrolase activity, acting on carbon-nitrogen (but not peptide) bonds"/>
    <property type="evidence" value="ECO:0007669"/>
    <property type="project" value="InterPro"/>
</dbReference>
<dbReference type="RefSeq" id="WP_187332134.1">
    <property type="nucleotide sequence ID" value="NZ_CP060490.1"/>
</dbReference>
<dbReference type="Gene3D" id="2.30.40.10">
    <property type="entry name" value="Urease, subunit C, domain 1"/>
    <property type="match status" value="2"/>
</dbReference>
<dbReference type="InterPro" id="IPR051781">
    <property type="entry name" value="Metallo-dep_Hydrolase"/>
</dbReference>
<keyword evidence="1" id="KW-0378">Hydrolase</keyword>
<dbReference type="InterPro" id="IPR011059">
    <property type="entry name" value="Metal-dep_hydrolase_composite"/>
</dbReference>
<organism evidence="1 2">
    <name type="scientific">Oscillibacter hominis</name>
    <dbReference type="NCBI Taxonomy" id="2763056"/>
    <lineage>
        <taxon>Bacteria</taxon>
        <taxon>Bacillati</taxon>
        <taxon>Bacillota</taxon>
        <taxon>Clostridia</taxon>
        <taxon>Eubacteriales</taxon>
        <taxon>Oscillospiraceae</taxon>
        <taxon>Oscillibacter</taxon>
    </lineage>
</organism>
<keyword evidence="2" id="KW-1185">Reference proteome</keyword>
<dbReference type="PANTHER" id="PTHR43135:SF3">
    <property type="entry name" value="ALPHA-D-RIBOSE 1-METHYLPHOSPHONATE 5-TRIPHOSPHATE DIPHOSPHATASE"/>
    <property type="match status" value="1"/>
</dbReference>
<protein>
    <submittedName>
        <fullName evidence="1">Amidohydrolase family protein</fullName>
    </submittedName>
</protein>
<dbReference type="EMBL" id="CP060490">
    <property type="protein sequence ID" value="QNL43543.1"/>
    <property type="molecule type" value="Genomic_DNA"/>
</dbReference>
<evidence type="ECO:0000313" key="2">
    <source>
        <dbReference type="Proteomes" id="UP000515960"/>
    </source>
</evidence>
<dbReference type="Gene3D" id="3.20.20.140">
    <property type="entry name" value="Metal-dependent hydrolases"/>
    <property type="match status" value="2"/>
</dbReference>
<gene>
    <name evidence="1" type="ORF">H8790_08615</name>
</gene>
<dbReference type="KEGG" id="ohi:H8790_08615"/>
<dbReference type="AlphaFoldDB" id="A0A7G9B1W2"/>
<reference evidence="1 2" key="1">
    <citation type="submission" date="2020-08" db="EMBL/GenBank/DDBJ databases">
        <authorList>
            <person name="Liu C."/>
            <person name="Sun Q."/>
        </authorList>
    </citation>
    <scope>NUCLEOTIDE SEQUENCE [LARGE SCALE GENOMIC DNA]</scope>
    <source>
        <strain evidence="1 2">NSJ-62</strain>
    </source>
</reference>
<accession>A0A7G9B1W2</accession>
<name>A0A7G9B1W2_9FIRM</name>
<proteinExistence type="predicted"/>